<evidence type="ECO:0000256" key="8">
    <source>
        <dbReference type="RuleBase" id="RU003953"/>
    </source>
</evidence>
<dbReference type="SUPFAM" id="SSF81891">
    <property type="entry name" value="Poly A polymerase C-terminal region-like"/>
    <property type="match status" value="1"/>
</dbReference>
<evidence type="ECO:0000313" key="13">
    <source>
        <dbReference type="Proteomes" id="UP000266796"/>
    </source>
</evidence>
<dbReference type="PANTHER" id="PTHR43051:SF1">
    <property type="entry name" value="POLYNUCLEOTIDE ADENYLYLTRANSFERASE FAMILY PROTEIN"/>
    <property type="match status" value="1"/>
</dbReference>
<keyword evidence="3 7" id="KW-0547">Nucleotide-binding</keyword>
<dbReference type="CDD" id="cd05398">
    <property type="entry name" value="NT_ClassII-CCAase"/>
    <property type="match status" value="1"/>
</dbReference>
<dbReference type="OrthoDB" id="9805698at2"/>
<dbReference type="Pfam" id="PF12627">
    <property type="entry name" value="PolyA_pol_RNAbd"/>
    <property type="match status" value="1"/>
</dbReference>
<comment type="function">
    <text evidence="7">Adds poly(A) tail to the 3' end of many RNAs, which usually targets these RNAs for decay. Plays a significant role in the global control of gene expression, through influencing the rate of transcript degradation, and in the general RNA quality control.</text>
</comment>
<keyword evidence="1 7" id="KW-0507">mRNA processing</keyword>
<dbReference type="GO" id="GO:0005524">
    <property type="term" value="F:ATP binding"/>
    <property type="evidence" value="ECO:0007669"/>
    <property type="project" value="UniProtKB-UniRule"/>
</dbReference>
<dbReference type="Gene3D" id="1.10.3090.10">
    <property type="entry name" value="cca-adding enzyme, domain 2"/>
    <property type="match status" value="1"/>
</dbReference>
<dbReference type="KEGG" id="kso:CKSOR_00542"/>
<dbReference type="EC" id="2.7.7.19" evidence="7"/>
<keyword evidence="4 7" id="KW-0067">ATP-binding</keyword>
<dbReference type="PANTHER" id="PTHR43051">
    <property type="entry name" value="POLYNUCLEOTIDE ADENYLYLTRANSFERASE FAMILY PROTEIN"/>
    <property type="match status" value="1"/>
</dbReference>
<dbReference type="GO" id="GO:0043633">
    <property type="term" value="P:polyadenylation-dependent RNA catabolic process"/>
    <property type="evidence" value="ECO:0007669"/>
    <property type="project" value="InterPro"/>
</dbReference>
<evidence type="ECO:0000259" key="11">
    <source>
        <dbReference type="Pfam" id="PF12627"/>
    </source>
</evidence>
<dbReference type="InterPro" id="IPR032828">
    <property type="entry name" value="PolyA_RNA-bd"/>
</dbReference>
<keyword evidence="12" id="KW-0548">Nucleotidyltransferase</keyword>
<keyword evidence="5 7" id="KW-0694">RNA-binding</keyword>
<evidence type="ECO:0000259" key="10">
    <source>
        <dbReference type="Pfam" id="PF12626"/>
    </source>
</evidence>
<dbReference type="SUPFAM" id="SSF81301">
    <property type="entry name" value="Nucleotidyltransferase"/>
    <property type="match status" value="1"/>
</dbReference>
<evidence type="ECO:0000256" key="1">
    <source>
        <dbReference type="ARBA" id="ARBA00022664"/>
    </source>
</evidence>
<feature type="active site" evidence="7">
    <location>
        <position position="74"/>
    </location>
</feature>
<dbReference type="InterPro" id="IPR002646">
    <property type="entry name" value="PolA_pol_head_dom"/>
</dbReference>
<dbReference type="NCBIfam" id="TIGR01942">
    <property type="entry name" value="pcnB"/>
    <property type="match status" value="1"/>
</dbReference>
<keyword evidence="13" id="KW-1185">Reference proteome</keyword>
<dbReference type="AlphaFoldDB" id="A0A3Q8EUJ6"/>
<evidence type="ECO:0000256" key="5">
    <source>
        <dbReference type="ARBA" id="ARBA00022884"/>
    </source>
</evidence>
<dbReference type="Pfam" id="PF12626">
    <property type="entry name" value="PolyA_pol_arg_C"/>
    <property type="match status" value="1"/>
</dbReference>
<accession>A0A3Q8EUJ6</accession>
<dbReference type="GO" id="GO:0006397">
    <property type="term" value="P:mRNA processing"/>
    <property type="evidence" value="ECO:0007669"/>
    <property type="project" value="UniProtKB-KW"/>
</dbReference>
<dbReference type="Gene3D" id="3.30.460.10">
    <property type="entry name" value="Beta Polymerase, domain 2"/>
    <property type="match status" value="1"/>
</dbReference>
<evidence type="ECO:0000256" key="7">
    <source>
        <dbReference type="HAMAP-Rule" id="MF_00957"/>
    </source>
</evidence>
<evidence type="ECO:0000259" key="9">
    <source>
        <dbReference type="Pfam" id="PF01743"/>
    </source>
</evidence>
<dbReference type="Pfam" id="PF01743">
    <property type="entry name" value="PolyA_pol"/>
    <property type="match status" value="1"/>
</dbReference>
<dbReference type="RefSeq" id="WP_108674049.1">
    <property type="nucleotide sequence ID" value="NZ_CP025628.1"/>
</dbReference>
<evidence type="ECO:0000256" key="4">
    <source>
        <dbReference type="ARBA" id="ARBA00022840"/>
    </source>
</evidence>
<organism evidence="12 13">
    <name type="scientific">Candidatus Kinetoplastidibacterium kentomonadis</name>
    <dbReference type="NCBI Taxonomy" id="1576550"/>
    <lineage>
        <taxon>Bacteria</taxon>
        <taxon>Pseudomonadati</taxon>
        <taxon>Pseudomonadota</taxon>
        <taxon>Betaproteobacteria</taxon>
        <taxon>Candidatus Kinetoplastidibacterium</taxon>
    </lineage>
</organism>
<feature type="domain" description="Poly A polymerase head" evidence="9">
    <location>
        <begin position="54"/>
        <end position="178"/>
    </location>
</feature>
<dbReference type="InterPro" id="IPR025866">
    <property type="entry name" value="PolyA_pol_arg_C_dom"/>
</dbReference>
<dbReference type="InterPro" id="IPR052191">
    <property type="entry name" value="tRNA_ntf/polyA_polymerase_I"/>
</dbReference>
<proteinExistence type="inferred from homology"/>
<sequence>MSSIITKFFNKIYNFCNNKKEKIIYSKNHKINISLISKNAIKICKKLRDCGYEAYIVGGAIRDILVNIKPKDFDIATNATPDEVKCIFRKSRIIGKRFKIVHVIMNQELVEVSTFRTLPSSKQILDKFGRIIRDNNFGSQKEDAERRDFTINALYYDPIKEDIIDFHNGFKDLKNKNIVIIGDAEKRYREDPIRMLRAFRFASKLNAKISDNTLKPIRNLGFLLKNIPCSRLLDEIIKIFSSGQAVKNLDFLINFGLYQQIFLYVDKKNYKEFLNIVLSYTDKRVLIGKSINPSFLLASILWPLVYDLWQIIQKKEKYIPALVIATKQILEKQNKKMNLQQKFCSEIREIFFMQPRFEKINKKNISKMIKQNKFRAACNFFLLQSIFMKKNLQLANWWMLLANSNELEKEKMIQEIFNNKNLLITNNCHKNALS</sequence>
<comment type="catalytic activity">
    <reaction evidence="7">
        <text>RNA(n) + ATP = RNA(n)-3'-adenine ribonucleotide + diphosphate</text>
        <dbReference type="Rhea" id="RHEA:11332"/>
        <dbReference type="Rhea" id="RHEA-COMP:14527"/>
        <dbReference type="Rhea" id="RHEA-COMP:17347"/>
        <dbReference type="ChEBI" id="CHEBI:30616"/>
        <dbReference type="ChEBI" id="CHEBI:33019"/>
        <dbReference type="ChEBI" id="CHEBI:140395"/>
        <dbReference type="ChEBI" id="CHEBI:173115"/>
        <dbReference type="EC" id="2.7.7.19"/>
    </reaction>
</comment>
<dbReference type="GO" id="GO:0003723">
    <property type="term" value="F:RNA binding"/>
    <property type="evidence" value="ECO:0007669"/>
    <property type="project" value="UniProtKB-UniRule"/>
</dbReference>
<evidence type="ECO:0000256" key="6">
    <source>
        <dbReference type="ARBA" id="ARBA00023163"/>
    </source>
</evidence>
<feature type="active site" evidence="7">
    <location>
        <position position="72"/>
    </location>
</feature>
<feature type="domain" description="tRNA nucleotidyltransferase/poly(A) polymerase RNA and SrmB- binding" evidence="11">
    <location>
        <begin position="208"/>
        <end position="265"/>
    </location>
</feature>
<protein>
    <recommendedName>
        <fullName evidence="7">Poly(A) polymerase I</fullName>
        <shortName evidence="7">PAP I</shortName>
        <ecNumber evidence="7">2.7.7.19</ecNumber>
    </recommendedName>
</protein>
<evidence type="ECO:0000313" key="12">
    <source>
        <dbReference type="EMBL" id="AWD32648.1"/>
    </source>
</evidence>
<feature type="active site" evidence="7">
    <location>
        <position position="148"/>
    </location>
</feature>
<dbReference type="InterPro" id="IPR010206">
    <property type="entry name" value="PolA_pol_I"/>
</dbReference>
<reference evidence="12 13" key="1">
    <citation type="journal article" date="2018" name="Parasitology">
        <title>The reduced genome of Candidatus Kinetoplastibacterium sorsogonicusi, the endosymbiont of Kentomonas sorsogonicus (Trypanosomatidae): loss of the haem-synthesis pathway.</title>
        <authorList>
            <person name="Silva F.M."/>
            <person name="Kostygov A.Y."/>
            <person name="Spodareva V.V."/>
            <person name="Butenko A."/>
            <person name="Tossou R."/>
            <person name="Lukes J."/>
            <person name="Yurchenko V."/>
            <person name="Alves J.M.P."/>
        </authorList>
    </citation>
    <scope>NUCLEOTIDE SEQUENCE [LARGE SCALE GENOMIC DNA]</scope>
    <source>
        <strain evidence="12 13">MF-08</strain>
    </source>
</reference>
<evidence type="ECO:0000256" key="2">
    <source>
        <dbReference type="ARBA" id="ARBA00022679"/>
    </source>
</evidence>
<comment type="similarity">
    <text evidence="7 8">Belongs to the tRNA nucleotidyltransferase/poly(A) polymerase family.</text>
</comment>
<dbReference type="Proteomes" id="UP000266796">
    <property type="component" value="Chromosome"/>
</dbReference>
<dbReference type="EMBL" id="CP025628">
    <property type="protein sequence ID" value="AWD32648.1"/>
    <property type="molecule type" value="Genomic_DNA"/>
</dbReference>
<feature type="domain" description="Polymerase A arginine-rich C-terminal" evidence="10">
    <location>
        <begin position="315"/>
        <end position="418"/>
    </location>
</feature>
<keyword evidence="6 7" id="KW-0804">Transcription</keyword>
<name>A0A3Q8EUJ6_9PROT</name>
<keyword evidence="2 7" id="KW-0808">Transferase</keyword>
<dbReference type="InterPro" id="IPR043519">
    <property type="entry name" value="NT_sf"/>
</dbReference>
<dbReference type="GO" id="GO:1990817">
    <property type="term" value="F:poly(A) RNA polymerase activity"/>
    <property type="evidence" value="ECO:0007669"/>
    <property type="project" value="UniProtKB-UniRule"/>
</dbReference>
<evidence type="ECO:0000256" key="3">
    <source>
        <dbReference type="ARBA" id="ARBA00022741"/>
    </source>
</evidence>
<gene>
    <name evidence="7 12" type="primary">pcnB</name>
    <name evidence="12" type="ORF">CKSOR_00542</name>
</gene>
<dbReference type="HAMAP" id="MF_00957">
    <property type="entry name" value="PolyA_pol"/>
    <property type="match status" value="1"/>
</dbReference>